<accession>A0A8X6L674</accession>
<sequence length="80" mass="8994">MFGSSCERIQLPAQTLRNHALCLRLLTSFFSKSSFRTDQAALYKPFVFPYLWTAPGTDVPASRGTPSRSLMFVLNSMETT</sequence>
<evidence type="ECO:0000313" key="2">
    <source>
        <dbReference type="Proteomes" id="UP000887116"/>
    </source>
</evidence>
<dbReference type="AlphaFoldDB" id="A0A8X6L674"/>
<keyword evidence="2" id="KW-1185">Reference proteome</keyword>
<protein>
    <submittedName>
        <fullName evidence="1">Uncharacterized protein</fullName>
    </submittedName>
</protein>
<dbReference type="Proteomes" id="UP000887116">
    <property type="component" value="Unassembled WGS sequence"/>
</dbReference>
<reference evidence="1" key="1">
    <citation type="submission" date="2020-07" db="EMBL/GenBank/DDBJ databases">
        <title>Multicomponent nature underlies the extraordinary mechanical properties of spider dragline silk.</title>
        <authorList>
            <person name="Kono N."/>
            <person name="Nakamura H."/>
            <person name="Mori M."/>
            <person name="Yoshida Y."/>
            <person name="Ohtoshi R."/>
            <person name="Malay A.D."/>
            <person name="Moran D.A.P."/>
            <person name="Tomita M."/>
            <person name="Numata K."/>
            <person name="Arakawa K."/>
        </authorList>
    </citation>
    <scope>NUCLEOTIDE SEQUENCE</scope>
</reference>
<proteinExistence type="predicted"/>
<name>A0A8X6L674_TRICU</name>
<gene>
    <name evidence="1" type="ORF">TNCT_652681</name>
</gene>
<evidence type="ECO:0000313" key="1">
    <source>
        <dbReference type="EMBL" id="GFQ95313.1"/>
    </source>
</evidence>
<organism evidence="1 2">
    <name type="scientific">Trichonephila clavata</name>
    <name type="common">Joro spider</name>
    <name type="synonym">Nephila clavata</name>
    <dbReference type="NCBI Taxonomy" id="2740835"/>
    <lineage>
        <taxon>Eukaryota</taxon>
        <taxon>Metazoa</taxon>
        <taxon>Ecdysozoa</taxon>
        <taxon>Arthropoda</taxon>
        <taxon>Chelicerata</taxon>
        <taxon>Arachnida</taxon>
        <taxon>Araneae</taxon>
        <taxon>Araneomorphae</taxon>
        <taxon>Entelegynae</taxon>
        <taxon>Araneoidea</taxon>
        <taxon>Nephilidae</taxon>
        <taxon>Trichonephila</taxon>
    </lineage>
</organism>
<dbReference type="EMBL" id="BMAO01014487">
    <property type="protein sequence ID" value="GFQ95313.1"/>
    <property type="molecule type" value="Genomic_DNA"/>
</dbReference>
<comment type="caution">
    <text evidence="1">The sequence shown here is derived from an EMBL/GenBank/DDBJ whole genome shotgun (WGS) entry which is preliminary data.</text>
</comment>